<dbReference type="SUPFAM" id="SSF51306">
    <property type="entry name" value="LexA/Signal peptidase"/>
    <property type="match status" value="1"/>
</dbReference>
<dbReference type="KEGG" id="pmad:BAY61_31930"/>
<organism evidence="8 9">
    <name type="scientific">Prauserella marina</name>
    <dbReference type="NCBI Taxonomy" id="530584"/>
    <lineage>
        <taxon>Bacteria</taxon>
        <taxon>Bacillati</taxon>
        <taxon>Actinomycetota</taxon>
        <taxon>Actinomycetes</taxon>
        <taxon>Pseudonocardiales</taxon>
        <taxon>Pseudonocardiaceae</taxon>
        <taxon>Prauserella</taxon>
    </lineage>
</organism>
<gene>
    <name evidence="8" type="ORF">SAMN05421630_1153</name>
</gene>
<dbReference type="PANTHER" id="PTHR33516">
    <property type="entry name" value="LEXA REPRESSOR"/>
    <property type="match status" value="1"/>
</dbReference>
<evidence type="ECO:0000256" key="6">
    <source>
        <dbReference type="ARBA" id="ARBA00023236"/>
    </source>
</evidence>
<keyword evidence="2" id="KW-0227">DNA damage</keyword>
<protein>
    <submittedName>
        <fullName evidence="8">DNA polymerase V</fullName>
    </submittedName>
</protein>
<accession>A0A222W1D1</accession>
<keyword evidence="6" id="KW-0742">SOS response</keyword>
<dbReference type="InterPro" id="IPR036286">
    <property type="entry name" value="LexA/Signal_pep-like_sf"/>
</dbReference>
<evidence type="ECO:0000256" key="2">
    <source>
        <dbReference type="ARBA" id="ARBA00022763"/>
    </source>
</evidence>
<dbReference type="EMBL" id="FMZE01000015">
    <property type="protein sequence ID" value="SDD95115.1"/>
    <property type="molecule type" value="Genomic_DNA"/>
</dbReference>
<dbReference type="InterPro" id="IPR039418">
    <property type="entry name" value="LexA-like"/>
</dbReference>
<keyword evidence="5" id="KW-0234">DNA repair</keyword>
<dbReference type="AlphaFoldDB" id="A0A222W1D1"/>
<keyword evidence="4 7" id="KW-0068">Autocatalytic cleavage</keyword>
<keyword evidence="9" id="KW-1185">Reference proteome</keyword>
<dbReference type="GO" id="GO:0009432">
    <property type="term" value="P:SOS response"/>
    <property type="evidence" value="ECO:0007669"/>
    <property type="project" value="UniProtKB-KW"/>
</dbReference>
<dbReference type="GO" id="GO:0006281">
    <property type="term" value="P:DNA repair"/>
    <property type="evidence" value="ECO:0007669"/>
    <property type="project" value="UniProtKB-KW"/>
</dbReference>
<dbReference type="Gene3D" id="2.10.109.10">
    <property type="entry name" value="Umud Fragment, subunit A"/>
    <property type="match status" value="1"/>
</dbReference>
<dbReference type="PRINTS" id="PR00726">
    <property type="entry name" value="LEXASERPTASE"/>
</dbReference>
<dbReference type="Pfam" id="PF00717">
    <property type="entry name" value="Peptidase_S24"/>
    <property type="match status" value="1"/>
</dbReference>
<evidence type="ECO:0000256" key="7">
    <source>
        <dbReference type="RuleBase" id="RU003991"/>
    </source>
</evidence>
<evidence type="ECO:0000313" key="8">
    <source>
        <dbReference type="EMBL" id="SDD95115.1"/>
    </source>
</evidence>
<dbReference type="GO" id="GO:0006355">
    <property type="term" value="P:regulation of DNA-templated transcription"/>
    <property type="evidence" value="ECO:0007669"/>
    <property type="project" value="InterPro"/>
</dbReference>
<dbReference type="GO" id="GO:0016787">
    <property type="term" value="F:hydrolase activity"/>
    <property type="evidence" value="ECO:0007669"/>
    <property type="project" value="UniProtKB-KW"/>
</dbReference>
<dbReference type="STRING" id="530584.SAMN05421630_1153"/>
<evidence type="ECO:0000256" key="1">
    <source>
        <dbReference type="ARBA" id="ARBA00007484"/>
    </source>
</evidence>
<evidence type="ECO:0000256" key="5">
    <source>
        <dbReference type="ARBA" id="ARBA00023204"/>
    </source>
</evidence>
<dbReference type="InterPro" id="IPR006197">
    <property type="entry name" value="Peptidase_S24_LexA"/>
</dbReference>
<dbReference type="PANTHER" id="PTHR33516:SF2">
    <property type="entry name" value="LEXA REPRESSOR-RELATED"/>
    <property type="match status" value="1"/>
</dbReference>
<dbReference type="Proteomes" id="UP000199494">
    <property type="component" value="Unassembled WGS sequence"/>
</dbReference>
<evidence type="ECO:0000313" key="9">
    <source>
        <dbReference type="Proteomes" id="UP000199494"/>
    </source>
</evidence>
<sequence length="126" mass="13612">MVAAGFPSPAEDYYTGPVSLDRNLIRNPASTFVLRVSGDSMIEAGISDGDEVLVDRSLTPGDGDVVVAVLHDEFTLKRLRLRPPRLEPANPEFPVIPVPRDGEGFDVWGVVTTVIHHLKPGGARGR</sequence>
<dbReference type="GO" id="GO:0003677">
    <property type="term" value="F:DNA binding"/>
    <property type="evidence" value="ECO:0007669"/>
    <property type="project" value="InterPro"/>
</dbReference>
<evidence type="ECO:0000256" key="4">
    <source>
        <dbReference type="ARBA" id="ARBA00022813"/>
    </source>
</evidence>
<dbReference type="CDD" id="cd06529">
    <property type="entry name" value="S24_LexA-like"/>
    <property type="match status" value="1"/>
</dbReference>
<keyword evidence="3 7" id="KW-0378">Hydrolase</keyword>
<proteinExistence type="inferred from homology"/>
<evidence type="ECO:0000256" key="3">
    <source>
        <dbReference type="ARBA" id="ARBA00022801"/>
    </source>
</evidence>
<dbReference type="InterPro" id="IPR050077">
    <property type="entry name" value="LexA_repressor"/>
</dbReference>
<dbReference type="OrthoDB" id="9787787at2"/>
<dbReference type="NCBIfam" id="NF007621">
    <property type="entry name" value="PRK10276.1"/>
    <property type="match status" value="1"/>
</dbReference>
<dbReference type="InterPro" id="IPR015927">
    <property type="entry name" value="Peptidase_S24_S26A/B/C"/>
</dbReference>
<name>A0A222W1D1_9PSEU</name>
<comment type="similarity">
    <text evidence="1 7">Belongs to the peptidase S24 family.</text>
</comment>
<reference evidence="8 9" key="1">
    <citation type="submission" date="2016-10" db="EMBL/GenBank/DDBJ databases">
        <authorList>
            <person name="de Groot N.N."/>
        </authorList>
    </citation>
    <scope>NUCLEOTIDE SEQUENCE [LARGE SCALE GENOMIC DNA]</scope>
    <source>
        <strain evidence="8 9">CGMCC 4.5506</strain>
    </source>
</reference>